<evidence type="ECO:0000256" key="1">
    <source>
        <dbReference type="SAM" id="Phobius"/>
    </source>
</evidence>
<evidence type="ECO:0000313" key="3">
    <source>
        <dbReference type="Proteomes" id="UP000006073"/>
    </source>
</evidence>
<comment type="caution">
    <text evidence="2">The sequence shown here is derived from an EMBL/GenBank/DDBJ whole genome shotgun (WGS) entry which is preliminary data.</text>
</comment>
<protein>
    <submittedName>
        <fullName evidence="2">Uncharacterized protein</fullName>
    </submittedName>
</protein>
<dbReference type="AlphaFoldDB" id="S2CZV7"/>
<feature type="transmembrane region" description="Helical" evidence="1">
    <location>
        <begin position="13"/>
        <end position="30"/>
    </location>
</feature>
<organism evidence="2 3">
    <name type="scientific">Indibacter alkaliphilus (strain CCUG 57479 / KCTC 22604 / LW1)</name>
    <dbReference type="NCBI Taxonomy" id="1189612"/>
    <lineage>
        <taxon>Bacteria</taxon>
        <taxon>Pseudomonadati</taxon>
        <taxon>Bacteroidota</taxon>
        <taxon>Cytophagia</taxon>
        <taxon>Cytophagales</taxon>
        <taxon>Cyclobacteriaceae</taxon>
    </lineage>
</organism>
<evidence type="ECO:0000313" key="2">
    <source>
        <dbReference type="EMBL" id="EOZ92139.1"/>
    </source>
</evidence>
<sequence length="69" mass="8033">MGSIALDKEMTELIIYAVIFLALIGHTLMASKMYSAVHKDTSLNLHEKNDWKLKALIFPLYFWGKYKNR</sequence>
<keyword evidence="1" id="KW-0812">Transmembrane</keyword>
<name>S2CZV7_INDAL</name>
<proteinExistence type="predicted"/>
<dbReference type="STRING" id="1189612.A33Q_4232"/>
<accession>S2CZV7</accession>
<keyword evidence="1" id="KW-1133">Transmembrane helix</keyword>
<keyword evidence="1" id="KW-0472">Membrane</keyword>
<keyword evidence="3" id="KW-1185">Reference proteome</keyword>
<reference evidence="2 3" key="1">
    <citation type="journal article" date="2013" name="Genome Announc.">
        <title>Draft Genome Sequence of Indibacter alkaliphilus Strain LW1T, Isolated from Lonar Lake, a Haloalkaline Lake in the Buldana District of Maharashtra, India.</title>
        <authorList>
            <person name="Singh A."/>
            <person name="Kumar Jangir P."/>
            <person name="Sharma R."/>
            <person name="Singh A."/>
            <person name="Kumar Pinnaka A."/>
            <person name="Shivaji S."/>
        </authorList>
    </citation>
    <scope>NUCLEOTIDE SEQUENCE [LARGE SCALE GENOMIC DNA]</scope>
    <source>
        <strain evidence="3">CCUG 57479 / KCTC 22604 / LW1</strain>
    </source>
</reference>
<dbReference type="EMBL" id="ALWO02000052">
    <property type="protein sequence ID" value="EOZ92139.1"/>
    <property type="molecule type" value="Genomic_DNA"/>
</dbReference>
<dbReference type="Proteomes" id="UP000006073">
    <property type="component" value="Unassembled WGS sequence"/>
</dbReference>
<gene>
    <name evidence="2" type="ORF">A33Q_4232</name>
</gene>